<feature type="region of interest" description="Disordered" evidence="1">
    <location>
        <begin position="52"/>
        <end position="71"/>
    </location>
</feature>
<reference evidence="3" key="1">
    <citation type="submission" date="2021-01" db="EMBL/GenBank/DDBJ databases">
        <authorList>
            <person name="Corre E."/>
            <person name="Pelletier E."/>
            <person name="Niang G."/>
            <person name="Scheremetjew M."/>
            <person name="Finn R."/>
            <person name="Kale V."/>
            <person name="Holt S."/>
            <person name="Cochrane G."/>
            <person name="Meng A."/>
            <person name="Brown T."/>
            <person name="Cohen L."/>
        </authorList>
    </citation>
    <scope>NUCLEOTIDE SEQUENCE</scope>
    <source>
        <strain evidence="3">CCMP1381</strain>
    </source>
</reference>
<evidence type="ECO:0000313" key="3">
    <source>
        <dbReference type="EMBL" id="CAD9381545.1"/>
    </source>
</evidence>
<evidence type="ECO:0000256" key="1">
    <source>
        <dbReference type="SAM" id="MobiDB-lite"/>
    </source>
</evidence>
<dbReference type="EMBL" id="HBGS01008381">
    <property type="protein sequence ID" value="CAD9381545.1"/>
    <property type="molecule type" value="Transcribed_RNA"/>
</dbReference>
<organism evidence="3">
    <name type="scientific">Octactis speculum</name>
    <dbReference type="NCBI Taxonomy" id="3111310"/>
    <lineage>
        <taxon>Eukaryota</taxon>
        <taxon>Sar</taxon>
        <taxon>Stramenopiles</taxon>
        <taxon>Ochrophyta</taxon>
        <taxon>Dictyochophyceae</taxon>
        <taxon>Dictyochales</taxon>
        <taxon>Dictyochaceae</taxon>
        <taxon>Octactis</taxon>
    </lineage>
</organism>
<sequence>MCLPPMWAHQTNQSVQPAQQLQATQIDQSQQQLFHSFQPAIQYSQMPFVSQFGQNQQQQQQQHQQQQQRAQKQQQQQDMYALQGQIQFQCTFFKTLEQNVASIARRRCEELMRRQEALQLCHSLRPSSSGGGEGDSAGLFSGRSSSSSRGERLSLVDAHVASLRMRDKAQAAHREEASAFRQRGSAHSSLLEYHAAELQEQRMRDRSQRRIASVANSSWRSPFDGLDPAASVGLCALPVSNKDAVSRMQRFVGKYSMNQSPHAMELS</sequence>
<evidence type="ECO:0000313" key="2">
    <source>
        <dbReference type="EMBL" id="CAD9381520.1"/>
    </source>
</evidence>
<accession>A0A6U3R5A4</accession>
<proteinExistence type="predicted"/>
<feature type="region of interest" description="Disordered" evidence="1">
    <location>
        <begin position="123"/>
        <end position="152"/>
    </location>
</feature>
<protein>
    <submittedName>
        <fullName evidence="3">Uncharacterized protein</fullName>
    </submittedName>
</protein>
<feature type="compositionally biased region" description="Low complexity" evidence="1">
    <location>
        <begin position="136"/>
        <end position="148"/>
    </location>
</feature>
<dbReference type="AlphaFoldDB" id="A0A6U3R5A4"/>
<gene>
    <name evidence="2" type="ORF">DSPE1174_LOCUS4379</name>
    <name evidence="3" type="ORF">DSPE1174_LOCUS4383</name>
</gene>
<dbReference type="EMBL" id="HBGS01008370">
    <property type="protein sequence ID" value="CAD9381520.1"/>
    <property type="molecule type" value="Transcribed_RNA"/>
</dbReference>
<name>A0A6U3R5A4_9STRA</name>